<dbReference type="Proteomes" id="UP000800036">
    <property type="component" value="Unassembled WGS sequence"/>
</dbReference>
<organism evidence="1 2">
    <name type="scientific">Bimuria novae-zelandiae CBS 107.79</name>
    <dbReference type="NCBI Taxonomy" id="1447943"/>
    <lineage>
        <taxon>Eukaryota</taxon>
        <taxon>Fungi</taxon>
        <taxon>Dikarya</taxon>
        <taxon>Ascomycota</taxon>
        <taxon>Pezizomycotina</taxon>
        <taxon>Dothideomycetes</taxon>
        <taxon>Pleosporomycetidae</taxon>
        <taxon>Pleosporales</taxon>
        <taxon>Massarineae</taxon>
        <taxon>Didymosphaeriaceae</taxon>
        <taxon>Bimuria</taxon>
    </lineage>
</organism>
<dbReference type="EMBL" id="ML976710">
    <property type="protein sequence ID" value="KAF1969395.1"/>
    <property type="molecule type" value="Genomic_DNA"/>
</dbReference>
<name>A0A6A5UX52_9PLEO</name>
<evidence type="ECO:0000313" key="2">
    <source>
        <dbReference type="Proteomes" id="UP000800036"/>
    </source>
</evidence>
<proteinExistence type="predicted"/>
<dbReference type="AlphaFoldDB" id="A0A6A5UX52"/>
<accession>A0A6A5UX52</accession>
<gene>
    <name evidence="1" type="ORF">BU23DRAFT_240744</name>
</gene>
<sequence>MRWPSRCLFARPSAHNPIDESMTKRGPDSLPFLFRISRHVSNISLTRWLLCNVNVYLYSFLLGSRLPSRKLAPCFVCLFPRLRHSYGLLLSMFGGVGRLTVPYGHKNRWGSEYITKRDGDGNEDGQC</sequence>
<reference evidence="1" key="1">
    <citation type="journal article" date="2020" name="Stud. Mycol.">
        <title>101 Dothideomycetes genomes: a test case for predicting lifestyles and emergence of pathogens.</title>
        <authorList>
            <person name="Haridas S."/>
            <person name="Albert R."/>
            <person name="Binder M."/>
            <person name="Bloem J."/>
            <person name="Labutti K."/>
            <person name="Salamov A."/>
            <person name="Andreopoulos B."/>
            <person name="Baker S."/>
            <person name="Barry K."/>
            <person name="Bills G."/>
            <person name="Bluhm B."/>
            <person name="Cannon C."/>
            <person name="Castanera R."/>
            <person name="Culley D."/>
            <person name="Daum C."/>
            <person name="Ezra D."/>
            <person name="Gonzalez J."/>
            <person name="Henrissat B."/>
            <person name="Kuo A."/>
            <person name="Liang C."/>
            <person name="Lipzen A."/>
            <person name="Lutzoni F."/>
            <person name="Magnuson J."/>
            <person name="Mondo S."/>
            <person name="Nolan M."/>
            <person name="Ohm R."/>
            <person name="Pangilinan J."/>
            <person name="Park H.-J."/>
            <person name="Ramirez L."/>
            <person name="Alfaro M."/>
            <person name="Sun H."/>
            <person name="Tritt A."/>
            <person name="Yoshinaga Y."/>
            <person name="Zwiers L.-H."/>
            <person name="Turgeon B."/>
            <person name="Goodwin S."/>
            <person name="Spatafora J."/>
            <person name="Crous P."/>
            <person name="Grigoriev I."/>
        </authorList>
    </citation>
    <scope>NUCLEOTIDE SEQUENCE</scope>
    <source>
        <strain evidence="1">CBS 107.79</strain>
    </source>
</reference>
<protein>
    <submittedName>
        <fullName evidence="1">Uncharacterized protein</fullName>
    </submittedName>
</protein>
<evidence type="ECO:0000313" key="1">
    <source>
        <dbReference type="EMBL" id="KAF1969395.1"/>
    </source>
</evidence>
<keyword evidence="2" id="KW-1185">Reference proteome</keyword>